<dbReference type="AlphaFoldDB" id="A0A1Q4P2P2"/>
<gene>
    <name evidence="1" type="ORF">BHU62_07765</name>
</gene>
<organism evidence="1 2">
    <name type="scientific">Serratia marcescens</name>
    <dbReference type="NCBI Taxonomy" id="615"/>
    <lineage>
        <taxon>Bacteria</taxon>
        <taxon>Pseudomonadati</taxon>
        <taxon>Pseudomonadota</taxon>
        <taxon>Gammaproteobacteria</taxon>
        <taxon>Enterobacterales</taxon>
        <taxon>Yersiniaceae</taxon>
        <taxon>Serratia</taxon>
    </lineage>
</organism>
<accession>A0A1Q4P2P2</accession>
<evidence type="ECO:0000313" key="1">
    <source>
        <dbReference type="EMBL" id="OKB67377.1"/>
    </source>
</evidence>
<dbReference type="RefSeq" id="WP_073531423.1">
    <property type="nucleotide sequence ID" value="NZ_MJAO01000006.1"/>
</dbReference>
<dbReference type="OrthoDB" id="6428794at2"/>
<reference evidence="1 2" key="1">
    <citation type="submission" date="2016-09" db="EMBL/GenBank/DDBJ databases">
        <title>Serratia marcescens MSU-97 and epiphytic antimycotic-producing bacteria.</title>
        <authorList>
            <person name="Matilla M.A."/>
        </authorList>
    </citation>
    <scope>NUCLEOTIDE SEQUENCE [LARGE SCALE GENOMIC DNA]</scope>
    <source>
        <strain evidence="1 2">MSU-97</strain>
    </source>
</reference>
<comment type="caution">
    <text evidence="1">The sequence shown here is derived from an EMBL/GenBank/DDBJ whole genome shotgun (WGS) entry which is preliminary data.</text>
</comment>
<sequence length="192" mass="21323">MPHVFNVRLIGEGALAATNDIFAEAGYGVRVQMMNAEDFEWCVALARQQPEERRIPWALNGAALGDPDGFTFSFKILGIDDRPAGACICRFCPASGEQLAMLNIEMLQNFRIRASSLDGNTLRFALYVAVLFMVDTACAGLRLISPINTELADYYINHHHFVDLTGGLKQILYRDAEALFLWFQEGFSPPAS</sequence>
<evidence type="ECO:0000313" key="2">
    <source>
        <dbReference type="Proteomes" id="UP000185770"/>
    </source>
</evidence>
<name>A0A1Q4P2P2_SERMA</name>
<proteinExistence type="predicted"/>
<dbReference type="EMBL" id="MJAO01000006">
    <property type="protein sequence ID" value="OKB67377.1"/>
    <property type="molecule type" value="Genomic_DNA"/>
</dbReference>
<dbReference type="Proteomes" id="UP000185770">
    <property type="component" value="Unassembled WGS sequence"/>
</dbReference>
<protein>
    <submittedName>
        <fullName evidence="1">Uncharacterized protein</fullName>
    </submittedName>
</protein>